<reference evidence="1" key="1">
    <citation type="journal article" date="2004" name="Nat. Genet.">
        <title>Complete sequencing and characterization of 21,243 full-length human cDNAs.</title>
        <authorList>
            <person name="Ota T."/>
            <person name="Suzuki Y."/>
            <person name="Nishikawa T."/>
            <person name="Otsuki T."/>
            <person name="Sugiyama T."/>
            <person name="Irie R."/>
            <person name="Wakamatsu A."/>
            <person name="Hayashi K."/>
            <person name="Sato H."/>
            <person name="Nagai K."/>
            <person name="Kimura K."/>
            <person name="Makita H."/>
            <person name="Sekine M."/>
            <person name="Obayashi M."/>
            <person name="Nishi T."/>
            <person name="Shibahara T."/>
            <person name="Tanaka T."/>
            <person name="Ishii S."/>
            <person name="Yamamoto J."/>
            <person name="Saito K."/>
            <person name="Kawai Y."/>
            <person name="Isono Y."/>
            <person name="Nakamura Y."/>
            <person name="Nagahari K."/>
            <person name="Murakami K."/>
            <person name="Yasuda T."/>
            <person name="Iwayanagi T."/>
            <person name="Wagatsuma M."/>
            <person name="Shiratori A."/>
            <person name="Sudo H."/>
            <person name="Hosoiri T."/>
            <person name="Kaku Y."/>
            <person name="Kodaira H."/>
            <person name="Kondo H."/>
            <person name="Sugawara M."/>
            <person name="Takahashi M."/>
            <person name="Kanda K."/>
            <person name="Yokoi T."/>
            <person name="Furuya T."/>
            <person name="Kikkawa E."/>
            <person name="Omura Y."/>
            <person name="Abe K."/>
            <person name="Kamihara K."/>
            <person name="Katsuta N."/>
            <person name="Sato K."/>
            <person name="Tanikawa M."/>
            <person name="Yamazaki M."/>
            <person name="Ninomiya K."/>
            <person name="Ishibashi T."/>
            <person name="Yamashita H."/>
            <person name="Murakawa K."/>
            <person name="Fujimori K."/>
            <person name="Tanai H."/>
            <person name="Kimata M."/>
            <person name="Watanabe M."/>
            <person name="Hiraoka S."/>
            <person name="Chiba Y."/>
            <person name="Ishida S."/>
            <person name="Ono Y."/>
            <person name="Takiguchi S."/>
            <person name="Watanabe S."/>
            <person name="Yosida M."/>
            <person name="Hotuta T."/>
            <person name="Kusano J."/>
            <person name="Kanehori K."/>
            <person name="Takahashi-Fujii A."/>
            <person name="Hara H."/>
            <person name="Tanase T."/>
            <person name="Nomura Y."/>
            <person name="Togiya S."/>
            <person name="Komai F."/>
            <person name="Hara R."/>
            <person name="Takeuchi K."/>
            <person name="Arita M."/>
            <person name="Imose N."/>
            <person name="Musashino K."/>
            <person name="Yuuki H."/>
            <person name="Oshima A."/>
            <person name="Sasaki N."/>
            <person name="Aotsuka S."/>
            <person name="Yoshikawa Y."/>
            <person name="Matsunawa H."/>
            <person name="Ichihara T."/>
            <person name="Shiohata N."/>
            <person name="Sano S."/>
            <person name="Moriya S."/>
            <person name="Momiyama H."/>
            <person name="Satoh N."/>
            <person name="Takami S."/>
            <person name="Terashima Y."/>
            <person name="Suzuki O."/>
            <person name="Nakagawa S."/>
            <person name="Senoh A."/>
            <person name="Mizoguchi H."/>
            <person name="Goto Y."/>
            <person name="Shimizu F."/>
            <person name="Wakebe H."/>
            <person name="Hishigaki H."/>
            <person name="Watanabe T."/>
            <person name="Sugiyama A."/>
            <person name="Takemoto M."/>
            <person name="Kawakami B."/>
            <person name="Yamazaki M."/>
            <person name="Watanabe K."/>
            <person name="Kumagai A."/>
            <person name="Itakura S."/>
            <person name="Fukuzumi Y."/>
            <person name="Fujimori Y."/>
            <person name="Komiyama M."/>
            <person name="Tashiro H."/>
            <person name="Tanigami A."/>
            <person name="Fujiwara T."/>
            <person name="Ono T."/>
            <person name="Yamada K."/>
            <person name="Fujii Y."/>
            <person name="Ozaki K."/>
            <person name="Hirao M."/>
            <person name="Ohmori Y."/>
            <person name="Kawabata A."/>
            <person name="Hikiji T."/>
            <person name="Kobatake N."/>
            <person name="Inagaki H."/>
            <person name="Ikema Y."/>
            <person name="Okamoto S."/>
            <person name="Okitani R."/>
            <person name="Kawakami T."/>
            <person name="Noguchi S."/>
            <person name="Itoh T."/>
            <person name="Shigeta K."/>
            <person name="Senba T."/>
            <person name="Matsumura K."/>
            <person name="Nakajima Y."/>
            <person name="Mizuno T."/>
            <person name="Morinaga M."/>
            <person name="Sasaki M."/>
            <person name="Togashi T."/>
            <person name="Oyama M."/>
            <person name="Hata H."/>
            <person name="Watanabe M."/>
            <person name="Komatsu T."/>
            <person name="Mizushima-Sugano J."/>
            <person name="Satoh T."/>
            <person name="Shirai Y."/>
            <person name="Takahashi Y."/>
            <person name="Nakagawa K."/>
            <person name="Okumura K."/>
            <person name="Nagase T."/>
            <person name="Nomura N."/>
            <person name="Kikuchi H."/>
            <person name="Masuho Y."/>
            <person name="Yamashita R."/>
            <person name="Nakai K."/>
            <person name="Yada T."/>
            <person name="Nakamura Y."/>
            <person name="Ohara O."/>
            <person name="Isogai T."/>
            <person name="Sugano S."/>
        </authorList>
    </citation>
    <scope>NUCLEOTIDE SEQUENCE</scope>
    <source>
        <tissue evidence="1">Kidney</tissue>
    </source>
</reference>
<protein>
    <submittedName>
        <fullName evidence="1">cDNA FLJ34557 fis, clone KIDNE2001160</fullName>
    </submittedName>
</protein>
<dbReference type="AlphaFoldDB" id="Q8NAY2"/>
<name>Q8NAY2_HUMAN</name>
<dbReference type="EMBL" id="AK091876">
    <property type="protein sequence ID" value="BAC03763.1"/>
    <property type="molecule type" value="mRNA"/>
</dbReference>
<sequence length="134" mass="14099">MSLGSQGVSGGGKCIPQSLGSSLLSPSLLPSFPPRISRESLSAAGGCYPYRSESLVSPLFTRQALAAMDKPPAHSTPPTSALSLAAEGHLDFQLLRVSQKQKDKYNCAGLLYKLQKVSQSPHGSVSDGVRLSRT</sequence>
<organism evidence="1">
    <name type="scientific">Homo sapiens</name>
    <name type="common">Human</name>
    <dbReference type="NCBI Taxonomy" id="9606"/>
    <lineage>
        <taxon>Eukaryota</taxon>
        <taxon>Metazoa</taxon>
        <taxon>Chordata</taxon>
        <taxon>Craniata</taxon>
        <taxon>Vertebrata</taxon>
        <taxon>Euteleostomi</taxon>
        <taxon>Mammalia</taxon>
        <taxon>Eutheria</taxon>
        <taxon>Euarchontoglires</taxon>
        <taxon>Primates</taxon>
        <taxon>Haplorrhini</taxon>
        <taxon>Catarrhini</taxon>
        <taxon>Hominidae</taxon>
        <taxon>Homo</taxon>
    </lineage>
</organism>
<dbReference type="PeptideAtlas" id="Q8NAY2"/>
<proteinExistence type="evidence at transcript level"/>
<evidence type="ECO:0000313" key="1">
    <source>
        <dbReference type="EMBL" id="BAC03763.1"/>
    </source>
</evidence>
<accession>Q8NAY2</accession>